<evidence type="ECO:0000256" key="10">
    <source>
        <dbReference type="ARBA" id="ARBA00034269"/>
    </source>
</evidence>
<evidence type="ECO:0000256" key="12">
    <source>
        <dbReference type="SAM" id="Phobius"/>
    </source>
</evidence>
<evidence type="ECO:0000256" key="7">
    <source>
        <dbReference type="ARBA" id="ARBA00022989"/>
    </source>
</evidence>
<dbReference type="GO" id="GO:0000287">
    <property type="term" value="F:magnesium ion binding"/>
    <property type="evidence" value="ECO:0007669"/>
    <property type="project" value="TreeGrafter"/>
</dbReference>
<keyword evidence="3" id="KW-0813">Transport</keyword>
<dbReference type="EMBL" id="JADOUF010000001">
    <property type="protein sequence ID" value="MBG6134889.1"/>
    <property type="molecule type" value="Genomic_DNA"/>
</dbReference>
<dbReference type="GO" id="GO:0015087">
    <property type="term" value="F:cobalt ion transmembrane transporter activity"/>
    <property type="evidence" value="ECO:0007669"/>
    <property type="project" value="TreeGrafter"/>
</dbReference>
<evidence type="ECO:0000256" key="4">
    <source>
        <dbReference type="ARBA" id="ARBA00022475"/>
    </source>
</evidence>
<evidence type="ECO:0000256" key="6">
    <source>
        <dbReference type="ARBA" id="ARBA00022842"/>
    </source>
</evidence>
<organism evidence="13 14">
    <name type="scientific">Longispora fulva</name>
    <dbReference type="NCBI Taxonomy" id="619741"/>
    <lineage>
        <taxon>Bacteria</taxon>
        <taxon>Bacillati</taxon>
        <taxon>Actinomycetota</taxon>
        <taxon>Actinomycetes</taxon>
        <taxon>Micromonosporales</taxon>
        <taxon>Micromonosporaceae</taxon>
        <taxon>Longispora</taxon>
    </lineage>
</organism>
<dbReference type="InterPro" id="IPR045863">
    <property type="entry name" value="CorA_TM1_TM2"/>
</dbReference>
<evidence type="ECO:0000256" key="3">
    <source>
        <dbReference type="ARBA" id="ARBA00022448"/>
    </source>
</evidence>
<comment type="function">
    <text evidence="11">Mediates influx of magnesium ions. Alternates between open and closed states. Activated by low cytoplasmic Mg(2+) levels. Inactive when cytoplasmic Mg(2+) levels are high.</text>
</comment>
<dbReference type="PANTHER" id="PTHR46494">
    <property type="entry name" value="CORA FAMILY METAL ION TRANSPORTER (EUROFUNG)"/>
    <property type="match status" value="1"/>
</dbReference>
<feature type="transmembrane region" description="Helical" evidence="12">
    <location>
        <begin position="279"/>
        <end position="298"/>
    </location>
</feature>
<gene>
    <name evidence="13" type="ORF">IW245_001083</name>
</gene>
<evidence type="ECO:0000313" key="14">
    <source>
        <dbReference type="Proteomes" id="UP000622552"/>
    </source>
</evidence>
<keyword evidence="7 12" id="KW-1133">Transmembrane helix</keyword>
<sequence>MSHDKDVPAGIVDCALYRDGVRVGGRIPLDLALESAQDVTDGFVWIGLYEPTTDQLAAVAAEFGLHPLAVEDAVNAHQRAKLEIYGDIAFTVFKTVRYVDPTEVIEVGEVMCFLGRKFVVTVRHGLASPLTDVRRRLESDPELLRSGPGAVLYAVADHIVDEYNLSGQGISIDIDEAEFMVFDSARSRADNTTERLYKLKREVLEFRRAVRPLVEPLGRIVRGELAAVDGRTREYFRDVEDNLLRVADRADGFAELLTGTLAANMAQIQSRENADMRKITAWVAILSVNTLIVGIYGQNFVYMPELRWRFGYPIMLTVMLTLSTALYRGFKRNRWI</sequence>
<keyword evidence="8" id="KW-0406">Ion transport</keyword>
<comment type="similarity">
    <text evidence="2">Belongs to the CorA metal ion transporter (MIT) (TC 1.A.35) family.</text>
</comment>
<dbReference type="Pfam" id="PF01544">
    <property type="entry name" value="CorA"/>
    <property type="match status" value="1"/>
</dbReference>
<dbReference type="FunFam" id="1.20.58.340:FF:000004">
    <property type="entry name" value="Magnesium transport protein CorA"/>
    <property type="match status" value="1"/>
</dbReference>
<evidence type="ECO:0000256" key="5">
    <source>
        <dbReference type="ARBA" id="ARBA00022692"/>
    </source>
</evidence>
<dbReference type="InterPro" id="IPR002523">
    <property type="entry name" value="MgTranspt_CorA/ZnTranspt_ZntB"/>
</dbReference>
<dbReference type="RefSeq" id="WP_197002071.1">
    <property type="nucleotide sequence ID" value="NZ_BONS01000004.1"/>
</dbReference>
<dbReference type="GO" id="GO:0015095">
    <property type="term" value="F:magnesium ion transmembrane transporter activity"/>
    <property type="evidence" value="ECO:0007669"/>
    <property type="project" value="TreeGrafter"/>
</dbReference>
<dbReference type="Proteomes" id="UP000622552">
    <property type="component" value="Unassembled WGS sequence"/>
</dbReference>
<dbReference type="CDD" id="cd12830">
    <property type="entry name" value="MtCorA-like"/>
    <property type="match status" value="1"/>
</dbReference>
<evidence type="ECO:0000313" key="13">
    <source>
        <dbReference type="EMBL" id="MBG6134889.1"/>
    </source>
</evidence>
<dbReference type="GO" id="GO:0050897">
    <property type="term" value="F:cobalt ion binding"/>
    <property type="evidence" value="ECO:0007669"/>
    <property type="project" value="TreeGrafter"/>
</dbReference>
<comment type="caution">
    <text evidence="13">The sequence shown here is derived from an EMBL/GenBank/DDBJ whole genome shotgun (WGS) entry which is preliminary data.</text>
</comment>
<dbReference type="GO" id="GO:0005886">
    <property type="term" value="C:plasma membrane"/>
    <property type="evidence" value="ECO:0007669"/>
    <property type="project" value="UniProtKB-SubCell"/>
</dbReference>
<evidence type="ECO:0000256" key="8">
    <source>
        <dbReference type="ARBA" id="ARBA00023065"/>
    </source>
</evidence>
<keyword evidence="5 12" id="KW-0812">Transmembrane</keyword>
<evidence type="ECO:0000256" key="9">
    <source>
        <dbReference type="ARBA" id="ARBA00023136"/>
    </source>
</evidence>
<evidence type="ECO:0000256" key="1">
    <source>
        <dbReference type="ARBA" id="ARBA00004651"/>
    </source>
</evidence>
<comment type="subcellular location">
    <subcellularLocation>
        <location evidence="1">Cell membrane</location>
        <topology evidence="1">Multi-pass membrane protein</topology>
    </subcellularLocation>
</comment>
<protein>
    <submittedName>
        <fullName evidence="13">Magnesium transporter</fullName>
    </submittedName>
</protein>
<dbReference type="SUPFAM" id="SSF144083">
    <property type="entry name" value="Magnesium transport protein CorA, transmembrane region"/>
    <property type="match status" value="1"/>
</dbReference>
<name>A0A8J7GAP2_9ACTN</name>
<dbReference type="Gene3D" id="1.20.58.340">
    <property type="entry name" value="Magnesium transport protein CorA, transmembrane region"/>
    <property type="match status" value="2"/>
</dbReference>
<dbReference type="Gene3D" id="3.30.460.20">
    <property type="entry name" value="CorA soluble domain-like"/>
    <property type="match status" value="1"/>
</dbReference>
<keyword evidence="9 12" id="KW-0472">Membrane</keyword>
<accession>A0A8J7GAP2</accession>
<keyword evidence="14" id="KW-1185">Reference proteome</keyword>
<dbReference type="InterPro" id="IPR045861">
    <property type="entry name" value="CorA_cytoplasmic_dom"/>
</dbReference>
<keyword evidence="4" id="KW-1003">Cell membrane</keyword>
<reference evidence="13" key="1">
    <citation type="submission" date="2020-11" db="EMBL/GenBank/DDBJ databases">
        <title>Sequencing the genomes of 1000 actinobacteria strains.</title>
        <authorList>
            <person name="Klenk H.-P."/>
        </authorList>
    </citation>
    <scope>NUCLEOTIDE SEQUENCE</scope>
    <source>
        <strain evidence="13">DSM 45356</strain>
    </source>
</reference>
<proteinExistence type="inferred from homology"/>
<dbReference type="SUPFAM" id="SSF143865">
    <property type="entry name" value="CorA soluble domain-like"/>
    <property type="match status" value="1"/>
</dbReference>
<dbReference type="PANTHER" id="PTHR46494:SF1">
    <property type="entry name" value="CORA FAMILY METAL ION TRANSPORTER (EUROFUNG)"/>
    <property type="match status" value="1"/>
</dbReference>
<dbReference type="AlphaFoldDB" id="A0A8J7GAP2"/>
<feature type="transmembrane region" description="Helical" evidence="12">
    <location>
        <begin position="310"/>
        <end position="330"/>
    </location>
</feature>
<evidence type="ECO:0000256" key="11">
    <source>
        <dbReference type="ARBA" id="ARBA00045497"/>
    </source>
</evidence>
<evidence type="ECO:0000256" key="2">
    <source>
        <dbReference type="ARBA" id="ARBA00009765"/>
    </source>
</evidence>
<comment type="catalytic activity">
    <reaction evidence="10">
        <text>Mg(2+)(in) = Mg(2+)(out)</text>
        <dbReference type="Rhea" id="RHEA:29827"/>
        <dbReference type="ChEBI" id="CHEBI:18420"/>
    </reaction>
</comment>
<keyword evidence="6" id="KW-0460">Magnesium</keyword>